<name>A0AAU9JA55_9CILI</name>
<evidence type="ECO:0000313" key="2">
    <source>
        <dbReference type="Proteomes" id="UP001162131"/>
    </source>
</evidence>
<sequence length="106" mass="12561">MFSHFFNLKSFAHSRKGCKKELERIYFYKKSLSKVFESFKKEGFKKQLCIPQLKRELYELDLKLSAIEEQDNPLLRFFVSFMVEELLDLAKGLYCCSLSSNELGKK</sequence>
<dbReference type="Proteomes" id="UP001162131">
    <property type="component" value="Unassembled WGS sequence"/>
</dbReference>
<dbReference type="AlphaFoldDB" id="A0AAU9JA55"/>
<dbReference type="EMBL" id="CAJZBQ010000033">
    <property type="protein sequence ID" value="CAG9323108.1"/>
    <property type="molecule type" value="Genomic_DNA"/>
</dbReference>
<evidence type="ECO:0000313" key="1">
    <source>
        <dbReference type="EMBL" id="CAG9323108.1"/>
    </source>
</evidence>
<comment type="caution">
    <text evidence="1">The sequence shown here is derived from an EMBL/GenBank/DDBJ whole genome shotgun (WGS) entry which is preliminary data.</text>
</comment>
<proteinExistence type="predicted"/>
<accession>A0AAU9JA55</accession>
<protein>
    <submittedName>
        <fullName evidence="1">Uncharacterized protein</fullName>
    </submittedName>
</protein>
<gene>
    <name evidence="1" type="ORF">BSTOLATCC_MIC33010</name>
</gene>
<organism evidence="1 2">
    <name type="scientific">Blepharisma stoltei</name>
    <dbReference type="NCBI Taxonomy" id="1481888"/>
    <lineage>
        <taxon>Eukaryota</taxon>
        <taxon>Sar</taxon>
        <taxon>Alveolata</taxon>
        <taxon>Ciliophora</taxon>
        <taxon>Postciliodesmatophora</taxon>
        <taxon>Heterotrichea</taxon>
        <taxon>Heterotrichida</taxon>
        <taxon>Blepharismidae</taxon>
        <taxon>Blepharisma</taxon>
    </lineage>
</organism>
<keyword evidence="2" id="KW-1185">Reference proteome</keyword>
<reference evidence="1" key="1">
    <citation type="submission" date="2021-09" db="EMBL/GenBank/DDBJ databases">
        <authorList>
            <consortium name="AG Swart"/>
            <person name="Singh M."/>
            <person name="Singh A."/>
            <person name="Seah K."/>
            <person name="Emmerich C."/>
        </authorList>
    </citation>
    <scope>NUCLEOTIDE SEQUENCE</scope>
    <source>
        <strain evidence="1">ATCC30299</strain>
    </source>
</reference>